<keyword evidence="2" id="KW-1277">Toxin-antitoxin system</keyword>
<keyword evidence="6" id="KW-0694">RNA-binding</keyword>
<name>A0A432XWG2_9GAMM</name>
<dbReference type="InterPro" id="IPR012933">
    <property type="entry name" value="HicA_mRNA_interferase"/>
</dbReference>
<keyword evidence="9" id="KW-1185">Reference proteome</keyword>
<dbReference type="Gene3D" id="3.30.920.30">
    <property type="entry name" value="Hypothetical protein"/>
    <property type="match status" value="1"/>
</dbReference>
<evidence type="ECO:0000256" key="6">
    <source>
        <dbReference type="ARBA" id="ARBA00022884"/>
    </source>
</evidence>
<dbReference type="InterPro" id="IPR038570">
    <property type="entry name" value="HicA_sf"/>
</dbReference>
<evidence type="ECO:0000256" key="4">
    <source>
        <dbReference type="ARBA" id="ARBA00022759"/>
    </source>
</evidence>
<proteinExistence type="inferred from homology"/>
<evidence type="ECO:0000256" key="1">
    <source>
        <dbReference type="ARBA" id="ARBA00006620"/>
    </source>
</evidence>
<dbReference type="Pfam" id="PF07927">
    <property type="entry name" value="HicA_toxin"/>
    <property type="match status" value="1"/>
</dbReference>
<evidence type="ECO:0000256" key="2">
    <source>
        <dbReference type="ARBA" id="ARBA00022649"/>
    </source>
</evidence>
<dbReference type="OrthoDB" id="9811409at2"/>
<dbReference type="Proteomes" id="UP000287198">
    <property type="component" value="Unassembled WGS sequence"/>
</dbReference>
<sequence>MQSRELIRLLKSHRCTFVRQGKGDHQVWYSPSTGLKFTVPHPKKNLPIGTLKAILRAAGIDVNPH</sequence>
<dbReference type="GO" id="GO:0016787">
    <property type="term" value="F:hydrolase activity"/>
    <property type="evidence" value="ECO:0007669"/>
    <property type="project" value="UniProtKB-KW"/>
</dbReference>
<organism evidence="8 9">
    <name type="scientific">Pseudidiomarina halophila</name>
    <dbReference type="NCBI Taxonomy" id="1449799"/>
    <lineage>
        <taxon>Bacteria</taxon>
        <taxon>Pseudomonadati</taxon>
        <taxon>Pseudomonadota</taxon>
        <taxon>Gammaproteobacteria</taxon>
        <taxon>Alteromonadales</taxon>
        <taxon>Idiomarinaceae</taxon>
        <taxon>Pseudidiomarina</taxon>
    </lineage>
</organism>
<evidence type="ECO:0000313" key="8">
    <source>
        <dbReference type="EMBL" id="RUO53060.1"/>
    </source>
</evidence>
<keyword evidence="3" id="KW-0540">Nuclease</keyword>
<dbReference type="SUPFAM" id="SSF54786">
    <property type="entry name" value="YcfA/nrd intein domain"/>
    <property type="match status" value="1"/>
</dbReference>
<comment type="similarity">
    <text evidence="1">Belongs to the HicA mRNA interferase family.</text>
</comment>
<keyword evidence="4" id="KW-0255">Endonuclease</keyword>
<evidence type="ECO:0000256" key="7">
    <source>
        <dbReference type="ARBA" id="ARBA00023016"/>
    </source>
</evidence>
<dbReference type="RefSeq" id="WP_126763756.1">
    <property type="nucleotide sequence ID" value="NZ_JBHLTZ010000012.1"/>
</dbReference>
<dbReference type="AlphaFoldDB" id="A0A432XWG2"/>
<gene>
    <name evidence="8" type="ORF">CWI69_08525</name>
</gene>
<accession>A0A432XWG2</accession>
<dbReference type="GO" id="GO:0004519">
    <property type="term" value="F:endonuclease activity"/>
    <property type="evidence" value="ECO:0007669"/>
    <property type="project" value="UniProtKB-KW"/>
</dbReference>
<dbReference type="GO" id="GO:0003729">
    <property type="term" value="F:mRNA binding"/>
    <property type="evidence" value="ECO:0007669"/>
    <property type="project" value="InterPro"/>
</dbReference>
<comment type="caution">
    <text evidence="8">The sequence shown here is derived from an EMBL/GenBank/DDBJ whole genome shotgun (WGS) entry which is preliminary data.</text>
</comment>
<protein>
    <submittedName>
        <fullName evidence="8">Toxin HicA</fullName>
    </submittedName>
</protein>
<evidence type="ECO:0000256" key="5">
    <source>
        <dbReference type="ARBA" id="ARBA00022801"/>
    </source>
</evidence>
<reference evidence="9" key="1">
    <citation type="journal article" date="2018" name="Front. Microbiol.">
        <title>Genome-Based Analysis Reveals the Taxonomy and Diversity of the Family Idiomarinaceae.</title>
        <authorList>
            <person name="Liu Y."/>
            <person name="Lai Q."/>
            <person name="Shao Z."/>
        </authorList>
    </citation>
    <scope>NUCLEOTIDE SEQUENCE [LARGE SCALE GENOMIC DNA]</scope>
    <source>
        <strain evidence="9">BH195</strain>
    </source>
</reference>
<keyword evidence="5" id="KW-0378">Hydrolase</keyword>
<keyword evidence="7" id="KW-0346">Stress response</keyword>
<evidence type="ECO:0000313" key="9">
    <source>
        <dbReference type="Proteomes" id="UP000287198"/>
    </source>
</evidence>
<dbReference type="EMBL" id="PIPW01000002">
    <property type="protein sequence ID" value="RUO53060.1"/>
    <property type="molecule type" value="Genomic_DNA"/>
</dbReference>
<evidence type="ECO:0000256" key="3">
    <source>
        <dbReference type="ARBA" id="ARBA00022722"/>
    </source>
</evidence>